<dbReference type="RefSeq" id="WP_145378738.1">
    <property type="nucleotide sequence ID" value="NZ_CP036276.1"/>
</dbReference>
<dbReference type="PANTHER" id="PTHR20883:SF48">
    <property type="entry name" value="ECTOINE DIOXYGENASE"/>
    <property type="match status" value="1"/>
</dbReference>
<dbReference type="Proteomes" id="UP000319383">
    <property type="component" value="Chromosome"/>
</dbReference>
<dbReference type="Gene3D" id="2.60.120.620">
    <property type="entry name" value="q2cbj1_9rhob like domain"/>
    <property type="match status" value="1"/>
</dbReference>
<evidence type="ECO:0000313" key="2">
    <source>
        <dbReference type="EMBL" id="QDU46201.1"/>
    </source>
</evidence>
<evidence type="ECO:0000313" key="3">
    <source>
        <dbReference type="Proteomes" id="UP000319383"/>
    </source>
</evidence>
<keyword evidence="3" id="KW-1185">Reference proteome</keyword>
<organism evidence="2 3">
    <name type="scientific">Symmachiella dynata</name>
    <dbReference type="NCBI Taxonomy" id="2527995"/>
    <lineage>
        <taxon>Bacteria</taxon>
        <taxon>Pseudomonadati</taxon>
        <taxon>Planctomycetota</taxon>
        <taxon>Planctomycetia</taxon>
        <taxon>Planctomycetales</taxon>
        <taxon>Planctomycetaceae</taxon>
        <taxon>Symmachiella</taxon>
    </lineage>
</organism>
<evidence type="ECO:0000256" key="1">
    <source>
        <dbReference type="ARBA" id="ARBA00001954"/>
    </source>
</evidence>
<dbReference type="EMBL" id="CP036276">
    <property type="protein sequence ID" value="QDU46201.1"/>
    <property type="molecule type" value="Genomic_DNA"/>
</dbReference>
<dbReference type="GO" id="GO:0005506">
    <property type="term" value="F:iron ion binding"/>
    <property type="evidence" value="ECO:0007669"/>
    <property type="project" value="UniProtKB-ARBA"/>
</dbReference>
<dbReference type="GO" id="GO:0016706">
    <property type="term" value="F:2-oxoglutarate-dependent dioxygenase activity"/>
    <property type="evidence" value="ECO:0007669"/>
    <property type="project" value="UniProtKB-ARBA"/>
</dbReference>
<name>A0A517ZUP1_9PLAN</name>
<dbReference type="SUPFAM" id="SSF51197">
    <property type="entry name" value="Clavaminate synthase-like"/>
    <property type="match status" value="1"/>
</dbReference>
<protein>
    <submittedName>
        <fullName evidence="2">Kanamycin B dioxygenase</fullName>
        <ecNumber evidence="2">1.14.11.37</ecNumber>
    </submittedName>
</protein>
<dbReference type="AlphaFoldDB" id="A0A517ZUP1"/>
<dbReference type="Pfam" id="PF05721">
    <property type="entry name" value="PhyH"/>
    <property type="match status" value="1"/>
</dbReference>
<dbReference type="InterPro" id="IPR008775">
    <property type="entry name" value="Phytyl_CoA_dOase-like"/>
</dbReference>
<gene>
    <name evidence="2" type="primary">kanJ</name>
    <name evidence="2" type="ORF">Mal52_47180</name>
</gene>
<reference evidence="2 3" key="1">
    <citation type="submission" date="2019-02" db="EMBL/GenBank/DDBJ databases">
        <title>Deep-cultivation of Planctomycetes and their phenomic and genomic characterization uncovers novel biology.</title>
        <authorList>
            <person name="Wiegand S."/>
            <person name="Jogler M."/>
            <person name="Boedeker C."/>
            <person name="Pinto D."/>
            <person name="Vollmers J."/>
            <person name="Rivas-Marin E."/>
            <person name="Kohn T."/>
            <person name="Peeters S.H."/>
            <person name="Heuer A."/>
            <person name="Rast P."/>
            <person name="Oberbeckmann S."/>
            <person name="Bunk B."/>
            <person name="Jeske O."/>
            <person name="Meyerdierks A."/>
            <person name="Storesund J.E."/>
            <person name="Kallscheuer N."/>
            <person name="Luecker S."/>
            <person name="Lage O.M."/>
            <person name="Pohl T."/>
            <person name="Merkel B.J."/>
            <person name="Hornburger P."/>
            <person name="Mueller R.-W."/>
            <person name="Bruemmer F."/>
            <person name="Labrenz M."/>
            <person name="Spormann A.M."/>
            <person name="Op den Camp H."/>
            <person name="Overmann J."/>
            <person name="Amann R."/>
            <person name="Jetten M.S.M."/>
            <person name="Mascher T."/>
            <person name="Medema M.H."/>
            <person name="Devos D.P."/>
            <person name="Kaster A.-K."/>
            <person name="Ovreas L."/>
            <person name="Rohde M."/>
            <person name="Galperin M.Y."/>
            <person name="Jogler C."/>
        </authorList>
    </citation>
    <scope>NUCLEOTIDE SEQUENCE [LARGE SCALE GENOMIC DNA]</scope>
    <source>
        <strain evidence="2 3">Mal52</strain>
    </source>
</reference>
<dbReference type="EC" id="1.14.11.37" evidence="2"/>
<keyword evidence="2" id="KW-0560">Oxidoreductase</keyword>
<accession>A0A517ZUP1</accession>
<proteinExistence type="predicted"/>
<sequence length="269" mass="29627">MDDNSLLRTFRTSGFCIIDNVIPADRCDEIRSSVEATVKRECGQYASPQGVDFVPGLINHDQSFAPYLAETRLLEFVQRVLGEQVRISFTSAIINQPGNVRGKWHADWPFNQNNAGHVPAPYGDAVLHLTTLWMLSPFDAGNGGTLVVPGSHRISTNPTDSAYGVDAEAPHPQEVHAAGAAGSVLVFDSRLWHTTAPNNAPNARVALAVRYAPWWLNLEVLRPESDLRKQMVTEPGASENLVPSVNPAVYEKLPANVQPLYRHWIQPHP</sequence>
<dbReference type="KEGG" id="sdyn:Mal52_47180"/>
<comment type="cofactor">
    <cofactor evidence="1">
        <name>Fe(2+)</name>
        <dbReference type="ChEBI" id="CHEBI:29033"/>
    </cofactor>
</comment>
<keyword evidence="2" id="KW-0223">Dioxygenase</keyword>
<dbReference type="PANTHER" id="PTHR20883">
    <property type="entry name" value="PHYTANOYL-COA DIOXYGENASE DOMAIN CONTAINING 1"/>
    <property type="match status" value="1"/>
</dbReference>